<keyword evidence="3" id="KW-1185">Reference proteome</keyword>
<dbReference type="Proteomes" id="UP000190150">
    <property type="component" value="Unassembled WGS sequence"/>
</dbReference>
<feature type="transmembrane region" description="Helical" evidence="1">
    <location>
        <begin position="13"/>
        <end position="35"/>
    </location>
</feature>
<dbReference type="RefSeq" id="WP_079644542.1">
    <property type="nucleotide sequence ID" value="NZ_FUZF01000015.1"/>
</dbReference>
<keyword evidence="1" id="KW-1133">Transmembrane helix</keyword>
<keyword evidence="1" id="KW-0472">Membrane</keyword>
<reference evidence="3" key="1">
    <citation type="submission" date="2017-02" db="EMBL/GenBank/DDBJ databases">
        <authorList>
            <person name="Varghese N."/>
            <person name="Submissions S."/>
        </authorList>
    </citation>
    <scope>NUCLEOTIDE SEQUENCE [LARGE SCALE GENOMIC DNA]</scope>
    <source>
        <strain evidence="3">DSM 24091</strain>
    </source>
</reference>
<evidence type="ECO:0008006" key="4">
    <source>
        <dbReference type="Google" id="ProtNLM"/>
    </source>
</evidence>
<sequence length="66" mass="7948">MFKQITNLNGDEMYLITSLWIFIIFFAMVGIMLFFMKKDYIQYMKDIPFDESEKETKCSSEDNLKL</sequence>
<dbReference type="STRING" id="1513896.SAMN05660841_03194"/>
<name>A0A1T5FDS2_9SPHI</name>
<keyword evidence="1" id="KW-0812">Transmembrane</keyword>
<organism evidence="2 3">
    <name type="scientific">Sphingobacterium nematocida</name>
    <dbReference type="NCBI Taxonomy" id="1513896"/>
    <lineage>
        <taxon>Bacteria</taxon>
        <taxon>Pseudomonadati</taxon>
        <taxon>Bacteroidota</taxon>
        <taxon>Sphingobacteriia</taxon>
        <taxon>Sphingobacteriales</taxon>
        <taxon>Sphingobacteriaceae</taxon>
        <taxon>Sphingobacterium</taxon>
    </lineage>
</organism>
<accession>A0A1T5FDS2</accession>
<evidence type="ECO:0000256" key="1">
    <source>
        <dbReference type="SAM" id="Phobius"/>
    </source>
</evidence>
<gene>
    <name evidence="2" type="ORF">SAMN05660841_03194</name>
</gene>
<protein>
    <recommendedName>
        <fullName evidence="4">Cbb3-type cytochrome oxidase component FixQ</fullName>
    </recommendedName>
</protein>
<dbReference type="EMBL" id="FUZF01000015">
    <property type="protein sequence ID" value="SKB94208.1"/>
    <property type="molecule type" value="Genomic_DNA"/>
</dbReference>
<dbReference type="OrthoDB" id="1495084at2"/>
<dbReference type="AlphaFoldDB" id="A0A1T5FDS2"/>
<evidence type="ECO:0000313" key="2">
    <source>
        <dbReference type="EMBL" id="SKB94208.1"/>
    </source>
</evidence>
<proteinExistence type="predicted"/>
<evidence type="ECO:0000313" key="3">
    <source>
        <dbReference type="Proteomes" id="UP000190150"/>
    </source>
</evidence>